<dbReference type="OMA" id="FVGQCFR"/>
<dbReference type="Proteomes" id="UP000504633">
    <property type="component" value="Unplaced"/>
</dbReference>
<reference evidence="2" key="1">
    <citation type="submission" date="2025-08" db="UniProtKB">
        <authorList>
            <consortium name="RefSeq"/>
        </authorList>
    </citation>
    <scope>IDENTIFICATION</scope>
    <source>
        <strain evidence="2">15085-1641.00</strain>
        <tissue evidence="2">Whole body</tissue>
    </source>
</reference>
<proteinExistence type="predicted"/>
<organism evidence="1 2">
    <name type="scientific">Drosophila hydei</name>
    <name type="common">Fruit fly</name>
    <dbReference type="NCBI Taxonomy" id="7224"/>
    <lineage>
        <taxon>Eukaryota</taxon>
        <taxon>Metazoa</taxon>
        <taxon>Ecdysozoa</taxon>
        <taxon>Arthropoda</taxon>
        <taxon>Hexapoda</taxon>
        <taxon>Insecta</taxon>
        <taxon>Pterygota</taxon>
        <taxon>Neoptera</taxon>
        <taxon>Endopterygota</taxon>
        <taxon>Diptera</taxon>
        <taxon>Brachycera</taxon>
        <taxon>Muscomorpha</taxon>
        <taxon>Ephydroidea</taxon>
        <taxon>Drosophilidae</taxon>
        <taxon>Drosophila</taxon>
    </lineage>
</organism>
<evidence type="ECO:0000313" key="1">
    <source>
        <dbReference type="Proteomes" id="UP000504633"/>
    </source>
</evidence>
<dbReference type="AlphaFoldDB" id="A0A6J1L9P8"/>
<dbReference type="RefSeq" id="XP_023160964.2">
    <property type="nucleotide sequence ID" value="XM_023305196.2"/>
</dbReference>
<dbReference type="KEGG" id="dhe:111592789"/>
<name>A0A6J1L9P8_DROHY</name>
<accession>A0A6J1L9P8</accession>
<gene>
    <name evidence="2" type="primary">LOC111592789</name>
</gene>
<dbReference type="OrthoDB" id="7883050at2759"/>
<evidence type="ECO:0000313" key="2">
    <source>
        <dbReference type="RefSeq" id="XP_023160964.2"/>
    </source>
</evidence>
<sequence>MDFLTALSTGASVDYATSEYIYAFMQAVAKNPKNWLGKVSHNFVGQCFRALGLQFNVSVEAFQRTYDHPYSADNLNYIFNAVPFVLKNVELFFNQLPISLAVCESTVAQDRPDSRLGGEFYDITNPVLCYLRVVDVWAFVVRSITAKLQQKDIVRFLCEPLARMSFCILQGLVKLLPEYGQKFKLLEENCLCLTVLVRYGIFFKESCQLILPSMLGMFKEHFQLFCGTTKSAVRFIYWVFICEMSDKQTFIRTYQFLESLLDYFAESKHCDASGNLILRLITNELITDKYLAVQFDMLKVKNCNSLLLATLHYLQTLQRHLVSTDIFTLRFLEQILLVLLEVPNASLSVCSSAAELYVTLAERQYSKQEIFGHILETFVKTQSSAGKFSSHEKFMSLIKVYLQKLMYHFPALQYFKYYMNLLNAGNVRNELLLFTAHATCALFEIYSEEYEEMEVARQQVHKLLHHWPKLVKHSARNTETRAVIYGIYSAVDFAALVEHKSKLSVLERHCLNIFLNDDTLSEAEFAILFVKLCQSVEVTGNEQVLVTAALTLQDRYADISMNMMGRQQESAQMELLQEYGTCLRSIYAMIKQNKLRGHQVCDMYETLASQMLRETVANEHLALYGYECLALMFIVLHYERKDLEDAHEHLARSLQLAEILRDDCVRKLSILPQNMPQTKSLFCAIAALHLGLPNNLILNALTYDTLSARLSDVTTALNTRSDTLVLSYVKEMHSLFRQLHENELIVLPTNRIWKPLLQYKIIHTTPVCITRELEELIVVLIKRHIVTYAHNLSVIQLHTFNACRNKNRFSVALAAHMRLVEVNASAKDAWLLRLHVFNASLELLVNRLAALRTESEVTTSRNNLFPLRHLLLLVNRLRLEEAHFMNIARLLSSLQANVKTDADKRELDKFITQISAYKHSCVDVAKTSLKPQPPGPMALWQAKAFNYSLDSARKLDFSLQ</sequence>
<keyword evidence="1" id="KW-1185">Reference proteome</keyword>
<protein>
    <submittedName>
        <fullName evidence="2">Uncharacterized protein LOC111592789</fullName>
    </submittedName>
</protein>
<dbReference type="GeneID" id="111592789"/>